<gene>
    <name evidence="4" type="primary">LOC102810314</name>
</gene>
<dbReference type="PANTHER" id="PTHR37984">
    <property type="entry name" value="PROTEIN CBG26694"/>
    <property type="match status" value="1"/>
</dbReference>
<keyword evidence="3" id="KW-1185">Reference proteome</keyword>
<dbReference type="RefSeq" id="XP_006818179.1">
    <property type="nucleotide sequence ID" value="XM_006818116.1"/>
</dbReference>
<evidence type="ECO:0000313" key="3">
    <source>
        <dbReference type="Proteomes" id="UP000694865"/>
    </source>
</evidence>
<dbReference type="InterPro" id="IPR050951">
    <property type="entry name" value="Retrovirus_Pol_polyprotein"/>
</dbReference>
<name>A0ABM0MDT8_SACKO</name>
<evidence type="ECO:0000259" key="2">
    <source>
        <dbReference type="PROSITE" id="PS50994"/>
    </source>
</evidence>
<evidence type="ECO:0000256" key="1">
    <source>
        <dbReference type="SAM" id="MobiDB-lite"/>
    </source>
</evidence>
<feature type="compositionally biased region" description="Basic and acidic residues" evidence="1">
    <location>
        <begin position="293"/>
        <end position="305"/>
    </location>
</feature>
<feature type="compositionally biased region" description="Polar residues" evidence="1">
    <location>
        <begin position="241"/>
        <end position="264"/>
    </location>
</feature>
<dbReference type="Pfam" id="PF00665">
    <property type="entry name" value="rve"/>
    <property type="match status" value="1"/>
</dbReference>
<dbReference type="PANTHER" id="PTHR37984:SF7">
    <property type="entry name" value="INTEGRASE CATALYTIC DOMAIN-CONTAINING PROTEIN"/>
    <property type="match status" value="1"/>
</dbReference>
<feature type="region of interest" description="Disordered" evidence="1">
    <location>
        <begin position="238"/>
        <end position="264"/>
    </location>
</feature>
<dbReference type="GeneID" id="102810314"/>
<evidence type="ECO:0000313" key="4">
    <source>
        <dbReference type="RefSeq" id="XP_006818179.1"/>
    </source>
</evidence>
<reference evidence="4" key="1">
    <citation type="submission" date="2025-08" db="UniProtKB">
        <authorList>
            <consortium name="RefSeq"/>
        </authorList>
    </citation>
    <scope>IDENTIFICATION</scope>
    <source>
        <tissue evidence="4">Testes</tissue>
    </source>
</reference>
<dbReference type="SUPFAM" id="SSF53098">
    <property type="entry name" value="Ribonuclease H-like"/>
    <property type="match status" value="1"/>
</dbReference>
<dbReference type="Gene3D" id="3.30.420.10">
    <property type="entry name" value="Ribonuclease H-like superfamily/Ribonuclease H"/>
    <property type="match status" value="1"/>
</dbReference>
<proteinExistence type="predicted"/>
<dbReference type="Pfam" id="PF17921">
    <property type="entry name" value="Integrase_H2C2"/>
    <property type="match status" value="1"/>
</dbReference>
<dbReference type="PROSITE" id="PS50994">
    <property type="entry name" value="INTEGRASE"/>
    <property type="match status" value="1"/>
</dbReference>
<sequence>MRDRVLQILHKQHQGIEKTRLRARQSVYWPGLNADIEYMIKDCNQCQTYQRSQSKLPVQPIYSTEPMNTIGIDIFEFEGSQYLLIIDYYAGYIWAYKLHNMTSSTVISKIDEIFSNFGYPTDLISDNGPQFTSSEFQEYCQTHEIRHTTSAPHHQQANGRAERNIYTVKIMLKKSLQKREKNLREILTTLRDTPITADISSPFALMFPNRKVKTNLPFLQYGRDQSTNSYKKKIEQRAKSYGSQTDITPLKSNSPCRFQKTPGSPWQPAIVINKLSDRKYTVQTPDSAQYQRDLSHIKPAHDRPTMDMQTNDTASKLNQEPQGIKNASNKINSPAKERPQRHCKPPAKYKDFVLT</sequence>
<feature type="region of interest" description="Disordered" evidence="1">
    <location>
        <begin position="293"/>
        <end position="355"/>
    </location>
</feature>
<feature type="compositionally biased region" description="Polar residues" evidence="1">
    <location>
        <begin position="307"/>
        <end position="332"/>
    </location>
</feature>
<dbReference type="Proteomes" id="UP000694865">
    <property type="component" value="Unplaced"/>
</dbReference>
<dbReference type="InterPro" id="IPR012337">
    <property type="entry name" value="RNaseH-like_sf"/>
</dbReference>
<dbReference type="InterPro" id="IPR036397">
    <property type="entry name" value="RNaseH_sf"/>
</dbReference>
<dbReference type="Gene3D" id="1.10.340.70">
    <property type="match status" value="1"/>
</dbReference>
<feature type="domain" description="Integrase catalytic" evidence="2">
    <location>
        <begin position="62"/>
        <end position="216"/>
    </location>
</feature>
<accession>A0ABM0MDT8</accession>
<organism evidence="3 4">
    <name type="scientific">Saccoglossus kowalevskii</name>
    <name type="common">Acorn worm</name>
    <dbReference type="NCBI Taxonomy" id="10224"/>
    <lineage>
        <taxon>Eukaryota</taxon>
        <taxon>Metazoa</taxon>
        <taxon>Hemichordata</taxon>
        <taxon>Enteropneusta</taxon>
        <taxon>Harrimaniidae</taxon>
        <taxon>Saccoglossus</taxon>
    </lineage>
</organism>
<dbReference type="InterPro" id="IPR041588">
    <property type="entry name" value="Integrase_H2C2"/>
</dbReference>
<protein>
    <submittedName>
        <fullName evidence="4">Uncharacterized protein K02A2.6-like</fullName>
    </submittedName>
</protein>
<dbReference type="InterPro" id="IPR001584">
    <property type="entry name" value="Integrase_cat-core"/>
</dbReference>